<dbReference type="RefSeq" id="WP_184960407.1">
    <property type="nucleotide sequence ID" value="NZ_JACHIN010000002.1"/>
</dbReference>
<organism evidence="3 4">
    <name type="scientific">Nonomuraea endophytica</name>
    <dbReference type="NCBI Taxonomy" id="714136"/>
    <lineage>
        <taxon>Bacteria</taxon>
        <taxon>Bacillati</taxon>
        <taxon>Actinomycetota</taxon>
        <taxon>Actinomycetes</taxon>
        <taxon>Streptosporangiales</taxon>
        <taxon>Streptosporangiaceae</taxon>
        <taxon>Nonomuraea</taxon>
    </lineage>
</organism>
<keyword evidence="1" id="KW-0472">Membrane</keyword>
<accession>A0A7W7ZZT2</accession>
<name>A0A7W7ZZT2_9ACTN</name>
<dbReference type="AlphaFoldDB" id="A0A7W7ZZT2"/>
<feature type="domain" description="DUF6286" evidence="2">
    <location>
        <begin position="80"/>
        <end position="183"/>
    </location>
</feature>
<keyword evidence="1" id="KW-1133">Transmembrane helix</keyword>
<reference evidence="3 4" key="1">
    <citation type="submission" date="2020-08" db="EMBL/GenBank/DDBJ databases">
        <title>Genomic Encyclopedia of Type Strains, Phase IV (KMG-IV): sequencing the most valuable type-strain genomes for metagenomic binning, comparative biology and taxonomic classification.</title>
        <authorList>
            <person name="Goeker M."/>
        </authorList>
    </citation>
    <scope>NUCLEOTIDE SEQUENCE [LARGE SCALE GENOMIC DNA]</scope>
    <source>
        <strain evidence="3 4">DSM 45385</strain>
    </source>
</reference>
<protein>
    <recommendedName>
        <fullName evidence="2">DUF6286 domain-containing protein</fullName>
    </recommendedName>
</protein>
<proteinExistence type="predicted"/>
<dbReference type="InterPro" id="IPR046253">
    <property type="entry name" value="DUF6286"/>
</dbReference>
<sequence length="187" mass="19588">MSAAPGDREALKEFRPQRTVPAVIVAALLVALGAVVAAEVISGLFGRPLGWLPVRNLLEWGSTTLWQSPAVLIGGIVVTLIGLALLVLAFVPGRPRMVPLHTSDPQLVIGVRPQSFSDTLAHAAGEVPGVRSAVAALRGRTVAVTATTSGWNDAATGEQVREAVLARMAGLAPVQPYKVSVRLKERP</sequence>
<feature type="transmembrane region" description="Helical" evidence="1">
    <location>
        <begin position="20"/>
        <end position="45"/>
    </location>
</feature>
<dbReference type="EMBL" id="JACHIN010000002">
    <property type="protein sequence ID" value="MBB5076861.1"/>
    <property type="molecule type" value="Genomic_DNA"/>
</dbReference>
<keyword evidence="4" id="KW-1185">Reference proteome</keyword>
<feature type="transmembrane region" description="Helical" evidence="1">
    <location>
        <begin position="65"/>
        <end position="91"/>
    </location>
</feature>
<dbReference type="Pfam" id="PF19803">
    <property type="entry name" value="DUF6286"/>
    <property type="match status" value="1"/>
</dbReference>
<gene>
    <name evidence="3" type="ORF">HNR40_002325</name>
</gene>
<evidence type="ECO:0000256" key="1">
    <source>
        <dbReference type="SAM" id="Phobius"/>
    </source>
</evidence>
<evidence type="ECO:0000313" key="4">
    <source>
        <dbReference type="Proteomes" id="UP000568380"/>
    </source>
</evidence>
<dbReference type="Proteomes" id="UP000568380">
    <property type="component" value="Unassembled WGS sequence"/>
</dbReference>
<evidence type="ECO:0000313" key="3">
    <source>
        <dbReference type="EMBL" id="MBB5076861.1"/>
    </source>
</evidence>
<evidence type="ECO:0000259" key="2">
    <source>
        <dbReference type="Pfam" id="PF19803"/>
    </source>
</evidence>
<keyword evidence="1" id="KW-0812">Transmembrane</keyword>
<comment type="caution">
    <text evidence="3">The sequence shown here is derived from an EMBL/GenBank/DDBJ whole genome shotgun (WGS) entry which is preliminary data.</text>
</comment>